<keyword evidence="3" id="KW-0732">Signal</keyword>
<evidence type="ECO:0000313" key="5">
    <source>
        <dbReference type="EMBL" id="OLO79614.1"/>
    </source>
</evidence>
<accession>A0A1Q8XH72</accession>
<dbReference type="AlphaFoldDB" id="A0A1Q8XH72"/>
<keyword evidence="2" id="KW-0472">Membrane</keyword>
<protein>
    <submittedName>
        <fullName evidence="5">Viral protein TPX</fullName>
    </submittedName>
</protein>
<evidence type="ECO:0000256" key="1">
    <source>
        <dbReference type="SAM" id="MobiDB-lite"/>
    </source>
</evidence>
<feature type="chain" id="PRO_5012299664" evidence="3">
    <location>
        <begin position="27"/>
        <end position="372"/>
    </location>
</feature>
<reference evidence="5 6" key="1">
    <citation type="submission" date="2016-12" db="EMBL/GenBank/DDBJ databases">
        <title>Genomic comparison of strains in the 'Actinomyces naeslundii' group.</title>
        <authorList>
            <person name="Mughal S.R."/>
            <person name="Do T."/>
            <person name="Gilbert S.C."/>
            <person name="Witherden E.A."/>
            <person name="Didelot X."/>
            <person name="Beighton D."/>
        </authorList>
    </citation>
    <scope>NUCLEOTIDE SEQUENCE [LARGE SCALE GENOMIC DNA]</scope>
    <source>
        <strain evidence="5 6">G53E</strain>
    </source>
</reference>
<feature type="region of interest" description="Disordered" evidence="1">
    <location>
        <begin position="177"/>
        <end position="208"/>
    </location>
</feature>
<feature type="transmembrane region" description="Helical" evidence="2">
    <location>
        <begin position="211"/>
        <end position="234"/>
    </location>
</feature>
<dbReference type="EMBL" id="MSKW01000004">
    <property type="protein sequence ID" value="OLO79614.1"/>
    <property type="molecule type" value="Genomic_DNA"/>
</dbReference>
<feature type="domain" description="LppM" evidence="4">
    <location>
        <begin position="115"/>
        <end position="174"/>
    </location>
</feature>
<sequence length="372" mass="39533">MPHVFARPISAPRSVLASLFVLTVSAALTLAGAPAHGLPTAPDSSLLFEATIDIVLDEDDTYTLKAVMTDHTGLGALTESDCKGNLFNGGNAKATFKENGDTRTCTIEGNDSIDNSDGQIKHKGDEYIVTTGGSSDTSSSPPSDGVKYSQSVTFPGKVTEADGGKVEGNKVTFDNLDSHKVKGKDKAPKKAAASSKQASTEEEEDSGSTPVWVWVVVGVIAVAIVSGVAAAVVMNQRKKNQPQFNPYAAPAQGYDPNQAPLGQPMQQVYQPGYTDPAAQPYQQGQPTPQPYQPGYTDPAAQPYQQGQPTPQPYQPGYTNPAAQPYQQGQPTPQPYQPVQQPYQPGYGEPATQPYQQAQPYQQPFNNQPGAGY</sequence>
<feature type="compositionally biased region" description="Basic and acidic residues" evidence="1">
    <location>
        <begin position="177"/>
        <end position="188"/>
    </location>
</feature>
<gene>
    <name evidence="5" type="ORF">BKH15_02045</name>
</gene>
<keyword evidence="2" id="KW-0812">Transmembrane</keyword>
<evidence type="ECO:0000259" key="4">
    <source>
        <dbReference type="Pfam" id="PF21946"/>
    </source>
</evidence>
<feature type="compositionally biased region" description="Low complexity" evidence="1">
    <location>
        <begin position="130"/>
        <end position="145"/>
    </location>
</feature>
<dbReference type="InterPro" id="IPR053807">
    <property type="entry name" value="LppM"/>
</dbReference>
<evidence type="ECO:0000256" key="2">
    <source>
        <dbReference type="SAM" id="Phobius"/>
    </source>
</evidence>
<dbReference type="Pfam" id="PF21946">
    <property type="entry name" value="LppM"/>
    <property type="match status" value="1"/>
</dbReference>
<dbReference type="Proteomes" id="UP000186769">
    <property type="component" value="Unassembled WGS sequence"/>
</dbReference>
<keyword evidence="2" id="KW-1133">Transmembrane helix</keyword>
<feature type="compositionally biased region" description="Low complexity" evidence="1">
    <location>
        <begin position="275"/>
        <end position="372"/>
    </location>
</feature>
<feature type="region of interest" description="Disordered" evidence="1">
    <location>
        <begin position="242"/>
        <end position="372"/>
    </location>
</feature>
<dbReference type="RefSeq" id="WP_075414055.1">
    <property type="nucleotide sequence ID" value="NZ_CAMIKZ010000081.1"/>
</dbReference>
<comment type="caution">
    <text evidence="5">The sequence shown here is derived from an EMBL/GenBank/DDBJ whole genome shotgun (WGS) entry which is preliminary data.</text>
</comment>
<feature type="region of interest" description="Disordered" evidence="1">
    <location>
        <begin position="128"/>
        <end position="150"/>
    </location>
</feature>
<evidence type="ECO:0000313" key="6">
    <source>
        <dbReference type="Proteomes" id="UP000186769"/>
    </source>
</evidence>
<proteinExistence type="predicted"/>
<feature type="signal peptide" evidence="3">
    <location>
        <begin position="1"/>
        <end position="26"/>
    </location>
</feature>
<evidence type="ECO:0000256" key="3">
    <source>
        <dbReference type="SAM" id="SignalP"/>
    </source>
</evidence>
<organism evidence="5 6">
    <name type="scientific">Actinomyces oris</name>
    <dbReference type="NCBI Taxonomy" id="544580"/>
    <lineage>
        <taxon>Bacteria</taxon>
        <taxon>Bacillati</taxon>
        <taxon>Actinomycetota</taxon>
        <taxon>Actinomycetes</taxon>
        <taxon>Actinomycetales</taxon>
        <taxon>Actinomycetaceae</taxon>
        <taxon>Actinomyces</taxon>
    </lineage>
</organism>
<name>A0A1Q8XH72_9ACTO</name>
<dbReference type="PRINTS" id="PR01217">
    <property type="entry name" value="PRICHEXTENSN"/>
</dbReference>